<organism evidence="1">
    <name type="scientific">mine drainage metagenome</name>
    <dbReference type="NCBI Taxonomy" id="410659"/>
    <lineage>
        <taxon>unclassified sequences</taxon>
        <taxon>metagenomes</taxon>
        <taxon>ecological metagenomes</taxon>
    </lineage>
</organism>
<comment type="caution">
    <text evidence="1">The sequence shown here is derived from an EMBL/GenBank/DDBJ whole genome shotgun (WGS) entry which is preliminary data.</text>
</comment>
<dbReference type="EMBL" id="MLJW01000023">
    <property type="protein sequence ID" value="OIR10507.1"/>
    <property type="molecule type" value="Genomic_DNA"/>
</dbReference>
<gene>
    <name evidence="1" type="ORF">GALL_78200</name>
</gene>
<dbReference type="AlphaFoldDB" id="A0A1J5SR87"/>
<name>A0A1J5SR87_9ZZZZ</name>
<evidence type="ECO:0000313" key="1">
    <source>
        <dbReference type="EMBL" id="OIR10507.1"/>
    </source>
</evidence>
<proteinExistence type="predicted"/>
<protein>
    <submittedName>
        <fullName evidence="1">Uncharacterized protein</fullName>
    </submittedName>
</protein>
<accession>A0A1J5SR87</accession>
<reference evidence="1" key="1">
    <citation type="submission" date="2016-10" db="EMBL/GenBank/DDBJ databases">
        <title>Sequence of Gallionella enrichment culture.</title>
        <authorList>
            <person name="Poehlein A."/>
            <person name="Muehling M."/>
            <person name="Daniel R."/>
        </authorList>
    </citation>
    <scope>NUCLEOTIDE SEQUENCE</scope>
</reference>
<sequence length="62" mass="7033">MNLIESLPASVTETTTENQLRNALDYVRSGQADFEGYLRNATKWLAITIKGMKRCNVRRSTV</sequence>